<reference evidence="4" key="3">
    <citation type="submission" date="2025-09" db="UniProtKB">
        <authorList>
            <consortium name="Ensembl"/>
        </authorList>
    </citation>
    <scope>IDENTIFICATION</scope>
</reference>
<dbReference type="Pfam" id="PF22669">
    <property type="entry name" value="Exo_endo_phos2"/>
    <property type="match status" value="1"/>
</dbReference>
<reference evidence="4" key="2">
    <citation type="submission" date="2025-08" db="UniProtKB">
        <authorList>
            <consortium name="Ensembl"/>
        </authorList>
    </citation>
    <scope>IDENTIFICATION</scope>
</reference>
<feature type="transmembrane region" description="Helical" evidence="2">
    <location>
        <begin position="53"/>
        <end position="72"/>
    </location>
</feature>
<dbReference type="Gene3D" id="3.60.10.10">
    <property type="entry name" value="Endonuclease/exonuclease/phosphatase"/>
    <property type="match status" value="1"/>
</dbReference>
<dbReference type="CDD" id="cd09093">
    <property type="entry name" value="INPP5c_INPP5B"/>
    <property type="match status" value="1"/>
</dbReference>
<feature type="domain" description="Inositol polyphosphate-related phosphatase" evidence="3">
    <location>
        <begin position="81"/>
        <end position="382"/>
    </location>
</feature>
<dbReference type="InterPro" id="IPR013783">
    <property type="entry name" value="Ig-like_fold"/>
</dbReference>
<evidence type="ECO:0000313" key="4">
    <source>
        <dbReference type="Ensembl" id="ENSGACP00000069504.1"/>
    </source>
</evidence>
<proteinExistence type="predicted"/>
<sequence>GRLQTPAVLHFTLAERNVSAVPSFYFWRFSRRSARRDEYYSLSNLWIICKRTIFQYVIVRMFAVFFSSSWFVKSQIFVFSSVCSFFLGTYNVNGQTPKESLRPWLSCTANPPDMYCVGFQELDLSKEAFFFNDTPKELEWTKAVAEALHPDAKYALVKLVRLVGIMLIFYIKKEHAEFISDVEAESVGTGIMGRMGNKGAVAVRFRFHNSDICVVNSHLAAHIEEYERRNQDYKDICSRLLFRQLDPTQPPLTIMKHDVIVWIGDLNYRITELDVTTVKELISQKDFETLHGHDQVNRQMDEEAVFVGFVEGPIDFQPTYKYDTGSDKWDTSEKCRVPAWCDRILWRGKNIAQQQYQSHMTLKTSDHKPVSSLLVIGIKKVNAEIYKKTFEDIVRNIDKLENECIPSVTLSNREFHFKDVKYMQHQSVTLSLSNDGQVPCQFEFIQKPNEHTYCKPWLTANPPKGFIAQDGSVDIELEVFVNRSTAPKLNCGKEKMEDILVLHLERGKDYFISVMGNYLPSCYGSSIHSLCQLREPIQDMPQETLRRAENSQTDDETNTEKPLDIPKELWMMVDHLFRNALNQEDIFQQPGLRIEFAEIRDCLDTGIPDSLPTLTSVKSIMRNFEVVMKLSRFNTGAFMPPLCSFGGKTRENRTHEGAGTAEVFLIKIKNDHFALIACQDKWIVLQNCVLDSVLTCSGQ</sequence>
<dbReference type="PANTHER" id="PTHR11200:SF300">
    <property type="entry name" value="TYPE II INOSITOL 1,4,5-TRISPHOSPHATE 5-PHOSPHATASE"/>
    <property type="match status" value="1"/>
</dbReference>
<dbReference type="Gene3D" id="1.10.555.10">
    <property type="entry name" value="Rho GTPase activation protein"/>
    <property type="match status" value="1"/>
</dbReference>
<dbReference type="SMART" id="SM00128">
    <property type="entry name" value="IPPc"/>
    <property type="match status" value="1"/>
</dbReference>
<evidence type="ECO:0000313" key="5">
    <source>
        <dbReference type="Proteomes" id="UP000007635"/>
    </source>
</evidence>
<dbReference type="InterPro" id="IPR036691">
    <property type="entry name" value="Endo/exonu/phosph_ase_sf"/>
</dbReference>
<organism evidence="4 5">
    <name type="scientific">Gasterosteus aculeatus aculeatus</name>
    <name type="common">three-spined stickleback</name>
    <dbReference type="NCBI Taxonomy" id="481459"/>
    <lineage>
        <taxon>Eukaryota</taxon>
        <taxon>Metazoa</taxon>
        <taxon>Chordata</taxon>
        <taxon>Craniata</taxon>
        <taxon>Vertebrata</taxon>
        <taxon>Euteleostomi</taxon>
        <taxon>Actinopterygii</taxon>
        <taxon>Neopterygii</taxon>
        <taxon>Teleostei</taxon>
        <taxon>Neoteleostei</taxon>
        <taxon>Acanthomorphata</taxon>
        <taxon>Eupercaria</taxon>
        <taxon>Perciformes</taxon>
        <taxon>Cottioidei</taxon>
        <taxon>Gasterosteales</taxon>
        <taxon>Gasterosteidae</taxon>
        <taxon>Gasterosteus</taxon>
    </lineage>
</organism>
<dbReference type="FunFam" id="2.60.40.10:FF:000132">
    <property type="entry name" value="Inositol polyphosphate 5-phosphatase OCRL-1 isoform b"/>
    <property type="match status" value="1"/>
</dbReference>
<keyword evidence="5" id="KW-1185">Reference proteome</keyword>
<evidence type="ECO:0000259" key="3">
    <source>
        <dbReference type="SMART" id="SM00128"/>
    </source>
</evidence>
<dbReference type="AlphaFoldDB" id="A0AAQ4S0K9"/>
<evidence type="ECO:0000256" key="1">
    <source>
        <dbReference type="ARBA" id="ARBA00013044"/>
    </source>
</evidence>
<reference evidence="4 5" key="1">
    <citation type="journal article" date="2021" name="G3 (Bethesda)">
        <title>Improved contiguity of the threespine stickleback genome using long-read sequencing.</title>
        <authorList>
            <person name="Nath S."/>
            <person name="Shaw D.E."/>
            <person name="White M.A."/>
        </authorList>
    </citation>
    <scope>NUCLEOTIDE SEQUENCE [LARGE SCALE GENOMIC DNA]</scope>
    <source>
        <strain evidence="4 5">Lake Benthic</strain>
    </source>
</reference>
<name>A0AAQ4S0K9_GASAC</name>
<dbReference type="GO" id="GO:0016020">
    <property type="term" value="C:membrane"/>
    <property type="evidence" value="ECO:0007669"/>
    <property type="project" value="TreeGrafter"/>
</dbReference>
<dbReference type="InterPro" id="IPR048869">
    <property type="entry name" value="OCRL-1_2_ASH"/>
</dbReference>
<keyword evidence="2" id="KW-0812">Transmembrane</keyword>
<dbReference type="Proteomes" id="UP000007635">
    <property type="component" value="Chromosome XX"/>
</dbReference>
<dbReference type="GO" id="GO:0005829">
    <property type="term" value="C:cytosol"/>
    <property type="evidence" value="ECO:0007669"/>
    <property type="project" value="TreeGrafter"/>
</dbReference>
<dbReference type="GeneTree" id="ENSGT00940000156762"/>
<dbReference type="Gene3D" id="2.60.40.10">
    <property type="entry name" value="Immunoglobulins"/>
    <property type="match status" value="1"/>
</dbReference>
<dbReference type="Ensembl" id="ENSGACT00000032421.1">
    <property type="protein sequence ID" value="ENSGACP00000069504.1"/>
    <property type="gene ID" value="ENSGACG00000013866.2"/>
</dbReference>
<dbReference type="PANTHER" id="PTHR11200">
    <property type="entry name" value="INOSITOL 5-PHOSPHATASE"/>
    <property type="match status" value="1"/>
</dbReference>
<dbReference type="InterPro" id="IPR000300">
    <property type="entry name" value="IPPc"/>
</dbReference>
<dbReference type="FunFam" id="3.60.10.10:FF:000004">
    <property type="entry name" value="Type II inositol 1,4,5-trisphosphate 5-phosphatase"/>
    <property type="match status" value="1"/>
</dbReference>
<dbReference type="EC" id="3.1.3.36" evidence="1"/>
<dbReference type="SUPFAM" id="SSF56219">
    <property type="entry name" value="DNase I-like"/>
    <property type="match status" value="1"/>
</dbReference>
<protein>
    <recommendedName>
        <fullName evidence="1">phosphoinositide 5-phosphatase</fullName>
        <ecNumber evidence="1">3.1.3.36</ecNumber>
    </recommendedName>
</protein>
<accession>A0AAQ4S0K9</accession>
<dbReference type="GO" id="GO:0046856">
    <property type="term" value="P:phosphatidylinositol dephosphorylation"/>
    <property type="evidence" value="ECO:0007669"/>
    <property type="project" value="InterPro"/>
</dbReference>
<dbReference type="InterPro" id="IPR046985">
    <property type="entry name" value="IP5"/>
</dbReference>
<dbReference type="GO" id="GO:0052658">
    <property type="term" value="F:inositol-1,4,5-trisphosphate 5-phosphatase activity"/>
    <property type="evidence" value="ECO:0007669"/>
    <property type="project" value="TreeGrafter"/>
</dbReference>
<evidence type="ECO:0000256" key="2">
    <source>
        <dbReference type="SAM" id="Phobius"/>
    </source>
</evidence>
<dbReference type="InterPro" id="IPR008936">
    <property type="entry name" value="Rho_GTPase_activation_prot"/>
</dbReference>
<keyword evidence="2" id="KW-1133">Transmembrane helix</keyword>
<dbReference type="GO" id="GO:0004439">
    <property type="term" value="F:phosphatidylinositol-4,5-bisphosphate 5-phosphatase activity"/>
    <property type="evidence" value="ECO:0007669"/>
    <property type="project" value="UniProtKB-EC"/>
</dbReference>
<dbReference type="SUPFAM" id="SSF48350">
    <property type="entry name" value="GTPase activation domain, GAP"/>
    <property type="match status" value="1"/>
</dbReference>
<dbReference type="InterPro" id="IPR037793">
    <property type="entry name" value="OCRL1/INPP5B_INPP5c"/>
</dbReference>
<keyword evidence="2" id="KW-0472">Membrane</keyword>
<dbReference type="Pfam" id="PF21310">
    <property type="entry name" value="OCRL-like_ASH"/>
    <property type="match status" value="1"/>
</dbReference>